<gene>
    <name evidence="2" type="ORF">Poly21_11390</name>
</gene>
<dbReference type="AlphaFoldDB" id="A0A5C6C463"/>
<dbReference type="InterPro" id="IPR000836">
    <property type="entry name" value="PRTase_dom"/>
</dbReference>
<comment type="similarity">
    <text evidence="1">Belongs to the ComF/GntX family.</text>
</comment>
<accession>A0A5C6C463</accession>
<evidence type="ECO:0000256" key="1">
    <source>
        <dbReference type="ARBA" id="ARBA00008007"/>
    </source>
</evidence>
<dbReference type="EMBL" id="SJPU01000001">
    <property type="protein sequence ID" value="TWU18968.1"/>
    <property type="molecule type" value="Genomic_DNA"/>
</dbReference>
<dbReference type="InterPro" id="IPR051910">
    <property type="entry name" value="ComF/GntX_DNA_util-trans"/>
</dbReference>
<keyword evidence="3" id="KW-1185">Reference proteome</keyword>
<dbReference type="Gene3D" id="3.40.50.2020">
    <property type="match status" value="1"/>
</dbReference>
<evidence type="ECO:0000313" key="2">
    <source>
        <dbReference type="EMBL" id="TWU18968.1"/>
    </source>
</evidence>
<organism evidence="2 3">
    <name type="scientific">Allorhodopirellula heiligendammensis</name>
    <dbReference type="NCBI Taxonomy" id="2714739"/>
    <lineage>
        <taxon>Bacteria</taxon>
        <taxon>Pseudomonadati</taxon>
        <taxon>Planctomycetota</taxon>
        <taxon>Planctomycetia</taxon>
        <taxon>Pirellulales</taxon>
        <taxon>Pirellulaceae</taxon>
        <taxon>Allorhodopirellula</taxon>
    </lineage>
</organism>
<comment type="caution">
    <text evidence="2">The sequence shown here is derived from an EMBL/GenBank/DDBJ whole genome shotgun (WGS) entry which is preliminary data.</text>
</comment>
<reference evidence="2 3" key="1">
    <citation type="journal article" date="2020" name="Antonie Van Leeuwenhoek">
        <title>Rhodopirellula heiligendammensis sp. nov., Rhodopirellula pilleata sp. nov., and Rhodopirellula solitaria sp. nov. isolated from natural or artificial marine surfaces in Northern Germany and California, USA, and emended description of the genus Rhodopirellula.</title>
        <authorList>
            <person name="Kallscheuer N."/>
            <person name="Wiegand S."/>
            <person name="Jogler M."/>
            <person name="Boedeker C."/>
            <person name="Peeters S.H."/>
            <person name="Rast P."/>
            <person name="Heuer A."/>
            <person name="Jetten M.S.M."/>
            <person name="Rohde M."/>
            <person name="Jogler C."/>
        </authorList>
    </citation>
    <scope>NUCLEOTIDE SEQUENCE [LARGE SCALE GENOMIC DNA]</scope>
    <source>
        <strain evidence="2 3">Poly21</strain>
    </source>
</reference>
<dbReference type="CDD" id="cd06223">
    <property type="entry name" value="PRTases_typeI"/>
    <property type="match status" value="1"/>
</dbReference>
<dbReference type="InterPro" id="IPR029057">
    <property type="entry name" value="PRTase-like"/>
</dbReference>
<dbReference type="SUPFAM" id="SSF53271">
    <property type="entry name" value="PRTase-like"/>
    <property type="match status" value="1"/>
</dbReference>
<dbReference type="PANTHER" id="PTHR47505:SF1">
    <property type="entry name" value="DNA UTILIZATION PROTEIN YHGH"/>
    <property type="match status" value="1"/>
</dbReference>
<dbReference type="Proteomes" id="UP000319908">
    <property type="component" value="Unassembled WGS sequence"/>
</dbReference>
<name>A0A5C6C463_9BACT</name>
<dbReference type="PANTHER" id="PTHR47505">
    <property type="entry name" value="DNA UTILIZATION PROTEIN YHGH"/>
    <property type="match status" value="1"/>
</dbReference>
<evidence type="ECO:0000313" key="3">
    <source>
        <dbReference type="Proteomes" id="UP000319908"/>
    </source>
</evidence>
<protein>
    <submittedName>
        <fullName evidence="2">DNA utilization protein GntX</fullName>
    </submittedName>
</protein>
<proteinExistence type="inferred from homology"/>
<sequence length="360" mass="40261">MDPLGSELQRHLGHRSDAIHKFSVRFLEDYFSRRFARLLEKSVKFQNMSSLAPAPLRKTAAKARFLRQSVERFWESLAPLIFPPVCVLCGEPTGRGTDRDSPRRYATFCVNCETSLLQSQPMMRTACEQCGWPRQVRSPRGPSSRLATDPLQEMGVQEMGVTVPEPELLPCPKCAGRSFPHRFARMTPLYRYHDAARTAVVAAKYPCNSAVTRELAMRLADRCRSRWPDLAMAGHAPAPPLMVTSVPSPWIRQVRRGGSGTRLLAQYTAKNLRLPYVSLLRTTRPVAKQALLDDDARHENVRGAFHVGQRWRQTSMDCDIILVDDVMTTGATADEVAGVLMDAGARRVSLAVVALAMRDS</sequence>